<dbReference type="OrthoDB" id="542013at2759"/>
<evidence type="ECO:0000256" key="1">
    <source>
        <dbReference type="ARBA" id="ARBA00023002"/>
    </source>
</evidence>
<name>A0A8H3IN09_9LECA</name>
<dbReference type="PANTHER" id="PTHR43157:SF22">
    <property type="entry name" value="SHORT-CHAIN DEHYDROGENASE_REDUCTASE PHMF"/>
    <property type="match status" value="1"/>
</dbReference>
<reference evidence="2" key="1">
    <citation type="submission" date="2021-03" db="EMBL/GenBank/DDBJ databases">
        <authorList>
            <person name="Tagirdzhanova G."/>
        </authorList>
    </citation>
    <scope>NUCLEOTIDE SEQUENCE</scope>
</reference>
<dbReference type="Proteomes" id="UP000664521">
    <property type="component" value="Unassembled WGS sequence"/>
</dbReference>
<evidence type="ECO:0000313" key="2">
    <source>
        <dbReference type="EMBL" id="CAF9926935.1"/>
    </source>
</evidence>
<sequence>MSALYRFIYSKWYPPAPPNTSFAGKTVLVTGANTGLGFEAAKHYLNLDAARLIIAVRSLDKGSAAKARLQQAYPNKKDVIDVLPLDMNSYKSIKEFVDTISTKYEYLDVALLNAGISNRLYSTSPEGWEETLQVNTLSTALLALLLLPKLRASRRDQGDVHLVIVSSGLHGGVTGKEISAGSENVLASCNDSEARFAAAGGGTRQYAISKLLVMFVVKEIAALGTTAGGELVVLVTACCPGACITDLGRQYNRWYEQLAMRLLGPLIARTVEEGSRTLVSAAGLGAESQGGYWKNDQLMPMGGLMASDERRDLQEQVWREIVDALKSRVPEVEQLARKG</sequence>
<comment type="caution">
    <text evidence="2">The sequence shown here is derived from an EMBL/GenBank/DDBJ whole genome shotgun (WGS) entry which is preliminary data.</text>
</comment>
<dbReference type="InterPro" id="IPR002347">
    <property type="entry name" value="SDR_fam"/>
</dbReference>
<dbReference type="PRINTS" id="PR00081">
    <property type="entry name" value="GDHRDH"/>
</dbReference>
<gene>
    <name evidence="2" type="ORF">HETSPECPRED_006459</name>
</gene>
<proteinExistence type="predicted"/>
<accession>A0A8H3IN09</accession>
<dbReference type="PANTHER" id="PTHR43157">
    <property type="entry name" value="PHOSPHATIDYLINOSITOL-GLYCAN BIOSYNTHESIS CLASS F PROTEIN-RELATED"/>
    <property type="match status" value="1"/>
</dbReference>
<dbReference type="GO" id="GO:0016491">
    <property type="term" value="F:oxidoreductase activity"/>
    <property type="evidence" value="ECO:0007669"/>
    <property type="project" value="UniProtKB-KW"/>
</dbReference>
<keyword evidence="1" id="KW-0560">Oxidoreductase</keyword>
<dbReference type="EMBL" id="CAJPDS010000043">
    <property type="protein sequence ID" value="CAF9926935.1"/>
    <property type="molecule type" value="Genomic_DNA"/>
</dbReference>
<organism evidence="2 3">
    <name type="scientific">Heterodermia speciosa</name>
    <dbReference type="NCBI Taxonomy" id="116794"/>
    <lineage>
        <taxon>Eukaryota</taxon>
        <taxon>Fungi</taxon>
        <taxon>Dikarya</taxon>
        <taxon>Ascomycota</taxon>
        <taxon>Pezizomycotina</taxon>
        <taxon>Lecanoromycetes</taxon>
        <taxon>OSLEUM clade</taxon>
        <taxon>Lecanoromycetidae</taxon>
        <taxon>Caliciales</taxon>
        <taxon>Physciaceae</taxon>
        <taxon>Heterodermia</taxon>
    </lineage>
</organism>
<dbReference type="AlphaFoldDB" id="A0A8H3IN09"/>
<dbReference type="Pfam" id="PF00106">
    <property type="entry name" value="adh_short"/>
    <property type="match status" value="1"/>
</dbReference>
<dbReference type="SUPFAM" id="SSF51735">
    <property type="entry name" value="NAD(P)-binding Rossmann-fold domains"/>
    <property type="match status" value="1"/>
</dbReference>
<evidence type="ECO:0000313" key="3">
    <source>
        <dbReference type="Proteomes" id="UP000664521"/>
    </source>
</evidence>
<dbReference type="InterPro" id="IPR036291">
    <property type="entry name" value="NAD(P)-bd_dom_sf"/>
</dbReference>
<protein>
    <submittedName>
        <fullName evidence="2">Uncharacterized protein</fullName>
    </submittedName>
</protein>
<keyword evidence="3" id="KW-1185">Reference proteome</keyword>
<dbReference type="Gene3D" id="3.40.50.720">
    <property type="entry name" value="NAD(P)-binding Rossmann-like Domain"/>
    <property type="match status" value="1"/>
</dbReference>